<keyword evidence="5 12" id="KW-0812">Transmembrane</keyword>
<dbReference type="PANTHER" id="PTHR32552:SF81">
    <property type="entry name" value="TONB-DEPENDENT OUTER MEMBRANE RECEPTOR"/>
    <property type="match status" value="1"/>
</dbReference>
<evidence type="ECO:0000256" key="1">
    <source>
        <dbReference type="ARBA" id="ARBA00004571"/>
    </source>
</evidence>
<evidence type="ECO:0000256" key="15">
    <source>
        <dbReference type="SAM" id="SignalP"/>
    </source>
</evidence>
<comment type="subcellular location">
    <subcellularLocation>
        <location evidence="1 12">Cell outer membrane</location>
        <topology evidence="1 12">Multi-pass membrane protein</topology>
    </subcellularLocation>
</comment>
<keyword evidence="7" id="KW-0408">Iron</keyword>
<keyword evidence="8" id="KW-0406">Ion transport</keyword>
<keyword evidence="2 12" id="KW-0813">Transport</keyword>
<dbReference type="Gene3D" id="2.40.170.20">
    <property type="entry name" value="TonB-dependent receptor, beta-barrel domain"/>
    <property type="match status" value="1"/>
</dbReference>
<keyword evidence="9 14" id="KW-0798">TonB box</keyword>
<evidence type="ECO:0000256" key="2">
    <source>
        <dbReference type="ARBA" id="ARBA00022448"/>
    </source>
</evidence>
<dbReference type="SUPFAM" id="SSF56935">
    <property type="entry name" value="Porins"/>
    <property type="match status" value="1"/>
</dbReference>
<gene>
    <name evidence="18" type="ORF">Q4610_00040</name>
</gene>
<evidence type="ECO:0000256" key="5">
    <source>
        <dbReference type="ARBA" id="ARBA00022692"/>
    </source>
</evidence>
<evidence type="ECO:0000256" key="12">
    <source>
        <dbReference type="PROSITE-ProRule" id="PRU01360"/>
    </source>
</evidence>
<feature type="chain" id="PRO_5045409049" evidence="15">
    <location>
        <begin position="28"/>
        <end position="802"/>
    </location>
</feature>
<evidence type="ECO:0000256" key="11">
    <source>
        <dbReference type="ARBA" id="ARBA00023237"/>
    </source>
</evidence>
<evidence type="ECO:0000313" key="18">
    <source>
        <dbReference type="EMBL" id="MDO7833427.1"/>
    </source>
</evidence>
<feature type="signal peptide" evidence="15">
    <location>
        <begin position="1"/>
        <end position="27"/>
    </location>
</feature>
<dbReference type="InterPro" id="IPR012910">
    <property type="entry name" value="Plug_dom"/>
</dbReference>
<evidence type="ECO:0000259" key="16">
    <source>
        <dbReference type="Pfam" id="PF00593"/>
    </source>
</evidence>
<dbReference type="PANTHER" id="PTHR32552">
    <property type="entry name" value="FERRICHROME IRON RECEPTOR-RELATED"/>
    <property type="match status" value="1"/>
</dbReference>
<comment type="similarity">
    <text evidence="12 14">Belongs to the TonB-dependent receptor family.</text>
</comment>
<dbReference type="InterPro" id="IPR010917">
    <property type="entry name" value="TonB_rcpt_CS"/>
</dbReference>
<dbReference type="RefSeq" id="WP_304533983.1">
    <property type="nucleotide sequence ID" value="NZ_JAUQOM010000001.1"/>
</dbReference>
<organism evidence="18 19">
    <name type="scientific">Sphingobium cyanobacteriorum</name>
    <dbReference type="NCBI Taxonomy" id="3063954"/>
    <lineage>
        <taxon>Bacteria</taxon>
        <taxon>Pseudomonadati</taxon>
        <taxon>Pseudomonadota</taxon>
        <taxon>Alphaproteobacteria</taxon>
        <taxon>Sphingomonadales</taxon>
        <taxon>Sphingomonadaceae</taxon>
        <taxon>Sphingobium</taxon>
    </lineage>
</organism>
<feature type="domain" description="TonB-dependent receptor plug" evidence="17">
    <location>
        <begin position="61"/>
        <end position="165"/>
    </location>
</feature>
<keyword evidence="11 12" id="KW-0998">Cell outer membrane</keyword>
<evidence type="ECO:0000256" key="4">
    <source>
        <dbReference type="ARBA" id="ARBA00022496"/>
    </source>
</evidence>
<comment type="caution">
    <text evidence="18">The sequence shown here is derived from an EMBL/GenBank/DDBJ whole genome shotgun (WGS) entry which is preliminary data.</text>
</comment>
<protein>
    <submittedName>
        <fullName evidence="18">TonB-dependent receptor</fullName>
    </submittedName>
</protein>
<evidence type="ECO:0000256" key="3">
    <source>
        <dbReference type="ARBA" id="ARBA00022452"/>
    </source>
</evidence>
<dbReference type="Pfam" id="PF07715">
    <property type="entry name" value="Plug"/>
    <property type="match status" value="1"/>
</dbReference>
<keyword evidence="19" id="KW-1185">Reference proteome</keyword>
<evidence type="ECO:0000256" key="9">
    <source>
        <dbReference type="ARBA" id="ARBA00023077"/>
    </source>
</evidence>
<evidence type="ECO:0000256" key="8">
    <source>
        <dbReference type="ARBA" id="ARBA00023065"/>
    </source>
</evidence>
<sequence>MKFKVNRAAAVSWAAISAAFLAMPAAAQDQAPASDSAAATGAGNELGDIVVTARKVGENAQSLPITVAAFSGQQIQERVVLTAQDLQTVTPGLTVSNNSTGGVPIFAIRGTATELGVDGGVALYLNDVPLMSTVGIMNAFYDVSTVEVLKGPQGTQFGTNTTGGTITVRTNLPTDKFEGYVKAGYGNYNRHEFEGMINIPVNDVLGFRFAGNYVKRDGYVKNLIAAGGAPKDFSDENHYSLRGTMSLNSGPIDSVLILDYYDRDESPTGGIPLAFRPDAGFGIDLATLGARLGTRKTIYVGADPSGMTKDLYGRAKLFGLEHRVNIELADNLTLRNVVGFRRDHTTTSEDTAGVSLALVNVLKDTKTNQWTDDITLRHTALDGRLRTSLGGYFLLNDKTEGINANVGQSLFLSGAFGFSLPLVIDIYNFEKKKFNSKSVYLNSEFDITDSLGISGGVRYNWDRVSSRVSVSQATGVLPNYGFNFLPDAQTPCNAAALLFYTDKDLTSCIGQRGKSFRAPSWNFVVTNKFSSKVLAYAKISHGYLAGGTNFTIREVPFFDPEKTTMIEAGLKADWSIGDRPVRTNIALYRGRTTNKQVNVNVNYDDGFSGYGVLNAAKQNVYGLDFEMRVSPVENLTLDASYNYIKSKFKEFVLPGLGGNADGLTGATLVPPTDLSGATPAQTPKHQLNLAATYEWPIDPASGKVTTTISGYYTSKITQTNIFPDYNASFGQQFNQLDSYFIASASMNWENVMGSPISAQFWIRNMFDKEYITARNTQFQAFGYATAVFGAPRTFGASATVRF</sequence>
<evidence type="ECO:0000256" key="7">
    <source>
        <dbReference type="ARBA" id="ARBA00023004"/>
    </source>
</evidence>
<dbReference type="InterPro" id="IPR039426">
    <property type="entry name" value="TonB-dep_rcpt-like"/>
</dbReference>
<dbReference type="InterPro" id="IPR000531">
    <property type="entry name" value="Beta-barrel_TonB"/>
</dbReference>
<evidence type="ECO:0000256" key="6">
    <source>
        <dbReference type="ARBA" id="ARBA00022729"/>
    </source>
</evidence>
<evidence type="ECO:0000256" key="10">
    <source>
        <dbReference type="ARBA" id="ARBA00023136"/>
    </source>
</evidence>
<dbReference type="Proteomes" id="UP001176471">
    <property type="component" value="Unassembled WGS sequence"/>
</dbReference>
<dbReference type="EMBL" id="JAUQOM010000001">
    <property type="protein sequence ID" value="MDO7833427.1"/>
    <property type="molecule type" value="Genomic_DNA"/>
</dbReference>
<name>A0ABT8ZFV8_9SPHN</name>
<proteinExistence type="inferred from homology"/>
<dbReference type="Pfam" id="PF00593">
    <property type="entry name" value="TonB_dep_Rec_b-barrel"/>
    <property type="match status" value="1"/>
</dbReference>
<dbReference type="PROSITE" id="PS52016">
    <property type="entry name" value="TONB_DEPENDENT_REC_3"/>
    <property type="match status" value="1"/>
</dbReference>
<feature type="short sequence motif" description="TonB C-terminal box" evidence="13">
    <location>
        <begin position="785"/>
        <end position="802"/>
    </location>
</feature>
<evidence type="ECO:0000259" key="17">
    <source>
        <dbReference type="Pfam" id="PF07715"/>
    </source>
</evidence>
<dbReference type="InterPro" id="IPR036942">
    <property type="entry name" value="Beta-barrel_TonB_sf"/>
</dbReference>
<keyword evidence="18" id="KW-0675">Receptor</keyword>
<keyword evidence="6 15" id="KW-0732">Signal</keyword>
<keyword evidence="4" id="KW-0410">Iron transport</keyword>
<accession>A0ABT8ZFV8</accession>
<evidence type="ECO:0000313" key="19">
    <source>
        <dbReference type="Proteomes" id="UP001176471"/>
    </source>
</evidence>
<dbReference type="PROSITE" id="PS01156">
    <property type="entry name" value="TONB_DEPENDENT_REC_2"/>
    <property type="match status" value="1"/>
</dbReference>
<reference evidence="18" key="1">
    <citation type="submission" date="2023-07" db="EMBL/GenBank/DDBJ databases">
        <title>Bacterial whole genome sequence for Sphingobium sp. HBC34.</title>
        <authorList>
            <person name="Le V."/>
            <person name="Ko S.-R."/>
            <person name="Ahn C.-Y."/>
            <person name="Oh H.-M."/>
        </authorList>
    </citation>
    <scope>NUCLEOTIDE SEQUENCE</scope>
    <source>
        <strain evidence="18">HBC34</strain>
    </source>
</reference>
<keyword evidence="3 12" id="KW-1134">Transmembrane beta strand</keyword>
<feature type="domain" description="TonB-dependent receptor-like beta-barrel" evidence="16">
    <location>
        <begin position="276"/>
        <end position="764"/>
    </location>
</feature>
<evidence type="ECO:0000256" key="13">
    <source>
        <dbReference type="PROSITE-ProRule" id="PRU10144"/>
    </source>
</evidence>
<keyword evidence="10 12" id="KW-0472">Membrane</keyword>
<evidence type="ECO:0000256" key="14">
    <source>
        <dbReference type="RuleBase" id="RU003357"/>
    </source>
</evidence>